<feature type="transmembrane region" description="Helical" evidence="1">
    <location>
        <begin position="100"/>
        <end position="120"/>
    </location>
</feature>
<organism evidence="2 3">
    <name type="scientific">Chitinophaga parva</name>
    <dbReference type="NCBI Taxonomy" id="2169414"/>
    <lineage>
        <taxon>Bacteria</taxon>
        <taxon>Pseudomonadati</taxon>
        <taxon>Bacteroidota</taxon>
        <taxon>Chitinophagia</taxon>
        <taxon>Chitinophagales</taxon>
        <taxon>Chitinophagaceae</taxon>
        <taxon>Chitinophaga</taxon>
    </lineage>
</organism>
<evidence type="ECO:0000256" key="1">
    <source>
        <dbReference type="SAM" id="Phobius"/>
    </source>
</evidence>
<feature type="transmembrane region" description="Helical" evidence="1">
    <location>
        <begin position="74"/>
        <end position="94"/>
    </location>
</feature>
<proteinExistence type="predicted"/>
<reference evidence="2 3" key="1">
    <citation type="submission" date="2018-04" db="EMBL/GenBank/DDBJ databases">
        <title>Chitinophaga fuyangensis sp. nov., isolated from soil in a chemical factory.</title>
        <authorList>
            <person name="Chen K."/>
        </authorList>
    </citation>
    <scope>NUCLEOTIDE SEQUENCE [LARGE SCALE GENOMIC DNA]</scope>
    <source>
        <strain evidence="2 3">LY-1</strain>
    </source>
</reference>
<evidence type="ECO:0000313" key="3">
    <source>
        <dbReference type="Proteomes" id="UP000244450"/>
    </source>
</evidence>
<sequence length="160" mass="18507">MVVFNTELEKFELLLPVEVVDALNLYKPGTLEPARPVHLEKMRLEWLQLELQKAYQHRKQEKIKGPIRNKIGKVICIGGMILTFTITQVCIFFQMNRLLVSLSAICIFLYFLFGLFRYTIGVPLVSWRLPLIGWTAVDQNSMFDALQSAGWQLKIAEEFS</sequence>
<protein>
    <submittedName>
        <fullName evidence="2">Uncharacterized protein</fullName>
    </submittedName>
</protein>
<dbReference type="RefSeq" id="WP_108685277.1">
    <property type="nucleotide sequence ID" value="NZ_QCYK01000001.1"/>
</dbReference>
<name>A0A2T7BLT2_9BACT</name>
<keyword evidence="3" id="KW-1185">Reference proteome</keyword>
<keyword evidence="1" id="KW-0472">Membrane</keyword>
<evidence type="ECO:0000313" key="2">
    <source>
        <dbReference type="EMBL" id="PUZ28638.1"/>
    </source>
</evidence>
<gene>
    <name evidence="2" type="ORF">DCC81_03905</name>
</gene>
<dbReference type="Proteomes" id="UP000244450">
    <property type="component" value="Unassembled WGS sequence"/>
</dbReference>
<dbReference type="AlphaFoldDB" id="A0A2T7BLT2"/>
<dbReference type="EMBL" id="QCYK01000001">
    <property type="protein sequence ID" value="PUZ28638.1"/>
    <property type="molecule type" value="Genomic_DNA"/>
</dbReference>
<keyword evidence="1" id="KW-1133">Transmembrane helix</keyword>
<comment type="caution">
    <text evidence="2">The sequence shown here is derived from an EMBL/GenBank/DDBJ whole genome shotgun (WGS) entry which is preliminary data.</text>
</comment>
<accession>A0A2T7BLT2</accession>
<keyword evidence="1" id="KW-0812">Transmembrane</keyword>